<accession>A0AAU9FDF6</accession>
<dbReference type="InterPro" id="IPR004245">
    <property type="entry name" value="DUF229"/>
</dbReference>
<organism evidence="2 3">
    <name type="scientific">Drosophila madeirensis</name>
    <name type="common">Fruit fly</name>
    <dbReference type="NCBI Taxonomy" id="30013"/>
    <lineage>
        <taxon>Eukaryota</taxon>
        <taxon>Metazoa</taxon>
        <taxon>Ecdysozoa</taxon>
        <taxon>Arthropoda</taxon>
        <taxon>Hexapoda</taxon>
        <taxon>Insecta</taxon>
        <taxon>Pterygota</taxon>
        <taxon>Neoptera</taxon>
        <taxon>Endopterygota</taxon>
        <taxon>Diptera</taxon>
        <taxon>Brachycera</taxon>
        <taxon>Muscomorpha</taxon>
        <taxon>Ephydroidea</taxon>
        <taxon>Drosophilidae</taxon>
        <taxon>Drosophila</taxon>
        <taxon>Sophophora</taxon>
    </lineage>
</organism>
<evidence type="ECO:0000256" key="1">
    <source>
        <dbReference type="SAM" id="Phobius"/>
    </source>
</evidence>
<dbReference type="GO" id="GO:0005615">
    <property type="term" value="C:extracellular space"/>
    <property type="evidence" value="ECO:0007669"/>
    <property type="project" value="TreeGrafter"/>
</dbReference>
<keyword evidence="1" id="KW-0812">Transmembrane</keyword>
<dbReference type="FunFam" id="3.40.720.10:FF:000017">
    <property type="entry name" value="Predicted protein"/>
    <property type="match status" value="1"/>
</dbReference>
<keyword evidence="1" id="KW-0472">Membrane</keyword>
<reference evidence="2 3" key="1">
    <citation type="submission" date="2024-02" db="EMBL/GenBank/DDBJ databases">
        <title>A chromosome-level genome assembly of Drosophila madeirensis, a fruit fly species endemic to Madeira island.</title>
        <authorList>
            <person name="Tomihara K."/>
            <person name="Llopart A."/>
            <person name="Yamamoto D."/>
        </authorList>
    </citation>
    <scope>NUCLEOTIDE SEQUENCE [LARGE SCALE GENOMIC DNA]</scope>
    <source>
        <strain evidence="2 3">RF1</strain>
    </source>
</reference>
<dbReference type="AlphaFoldDB" id="A0AAU9FDF6"/>
<dbReference type="Pfam" id="PF02995">
    <property type="entry name" value="DUF229"/>
    <property type="match status" value="1"/>
</dbReference>
<protein>
    <submittedName>
        <fullName evidence="2">Uncharacterized protein</fullName>
    </submittedName>
</protein>
<evidence type="ECO:0000313" key="2">
    <source>
        <dbReference type="EMBL" id="BFF93720.1"/>
    </source>
</evidence>
<keyword evidence="3" id="KW-1185">Reference proteome</keyword>
<sequence>MEHETHEGTNMLRRKLIIKIKKYSIIFFAILLVVIWANYASRVKDYDDTVGPFPHSKDQANTTAHLSRLDRLYELAKWQHVLNRQFYEWKWKQALTSSKMTTAQSLDTTRSNDDLLFKYRKQRKTAKPANRYFVYSHKCKIPYADPFSSEALALHTPAKLRTCTNESDLITLSFDLKLQTYKMQVNTEVLVELDPNITQLTCSYQEVRSVKDATGKFFSVLLPPVDMTDNMALDRNISGILAECRDKKNASRIVQRDAFPLVQVIPKTSRTESHPLPRQPSVIMLGLDTMSRMNFKRTMPKTAKYVQQLGWFEMEGYNKVADNTFPNLCTVLAGGKPAQLDKVCEEHSSCPWIWRDFKEAGYSTAYGEDITADSVFTGSGNAPDFTLRPLFTGLTESMHTFRRFGYDYCVGRRLAISYLYDFCMQFTQRLIEELEQPAFGFFWSCTLTHDYHYGTSSLDGLFVDYLKTLEKHKIFGNAIVILFSDHGERFGDLVDLPDGFLEERLPMLHIYLPPWFRKTYPSYAQSLQLNRNRLSSPYDLHNTLRHILQLNATNPEDLPPLANCPTSQSLFHPLPQERSCVDACIGDHWCTCKEFLPVKLNGEAYNIVKLTLYYINRWMLVHHFNRHCDRLLLAELDHAERKLLGVDNDKETLYGTIMIYRLRFRTFPHEGHFEATVRYHSDRQILVDFDLEDISRLNRYHNDSLCINDKIARKFCFCFKEGNTNPEWQSLLINFKEGEEKSQTDSVVALEPIDVPAL</sequence>
<proteinExistence type="predicted"/>
<dbReference type="CDD" id="cd16021">
    <property type="entry name" value="ALP_like"/>
    <property type="match status" value="1"/>
</dbReference>
<dbReference type="InterPro" id="IPR017850">
    <property type="entry name" value="Alkaline_phosphatase_core_sf"/>
</dbReference>
<dbReference type="Proteomes" id="UP001500889">
    <property type="component" value="Chromosome U"/>
</dbReference>
<feature type="transmembrane region" description="Helical" evidence="1">
    <location>
        <begin position="20"/>
        <end position="39"/>
    </location>
</feature>
<dbReference type="PANTHER" id="PTHR10974">
    <property type="entry name" value="FI08016P-RELATED"/>
    <property type="match status" value="1"/>
</dbReference>
<name>A0AAU9FDF6_DROMD</name>
<dbReference type="EMBL" id="AP029264">
    <property type="protein sequence ID" value="BFF93720.1"/>
    <property type="molecule type" value="Genomic_DNA"/>
</dbReference>
<evidence type="ECO:0000313" key="3">
    <source>
        <dbReference type="Proteomes" id="UP001500889"/>
    </source>
</evidence>
<dbReference type="Gene3D" id="3.40.720.10">
    <property type="entry name" value="Alkaline Phosphatase, subunit A"/>
    <property type="match status" value="1"/>
</dbReference>
<gene>
    <name evidence="2" type="ORF">DMAD_11516</name>
</gene>
<dbReference type="PANTHER" id="PTHR10974:SF9">
    <property type="entry name" value="DUF229 DOMAIN CONTAINING PROTEIN-RELATED"/>
    <property type="match status" value="1"/>
</dbReference>
<dbReference type="SUPFAM" id="SSF53649">
    <property type="entry name" value="Alkaline phosphatase-like"/>
    <property type="match status" value="1"/>
</dbReference>
<keyword evidence="1" id="KW-1133">Transmembrane helix</keyword>